<comment type="function">
    <text evidence="10">Catalyzes the transfer of pyrophosphate from adenosine triphosphate (ATP) to 6-hydroxymethyl-7,8-dihydropterin, an enzymatic step in folate biosynthesis pathway.</text>
</comment>
<evidence type="ECO:0000256" key="7">
    <source>
        <dbReference type="ARBA" id="ARBA00022777"/>
    </source>
</evidence>
<proteinExistence type="inferred from homology"/>
<dbReference type="RefSeq" id="WP_096896074.1">
    <property type="nucleotide sequence ID" value="NZ_BAOS01000038.1"/>
</dbReference>
<evidence type="ECO:0000256" key="11">
    <source>
        <dbReference type="ARBA" id="ARBA00029766"/>
    </source>
</evidence>
<dbReference type="PANTHER" id="PTHR43071">
    <property type="entry name" value="2-AMINO-4-HYDROXY-6-HYDROXYMETHYLDIHYDROPTERIDINE PYROPHOSPHOKINASE"/>
    <property type="match status" value="1"/>
</dbReference>
<comment type="pathway">
    <text evidence="1">Cofactor biosynthesis; tetrahydrofolate biosynthesis; 2-amino-4-hydroxy-6-hydroxymethyl-7,8-dihydropteridine diphosphate from 7,8-dihydroneopterin triphosphate: step 4/4.</text>
</comment>
<dbReference type="Gene3D" id="3.30.70.560">
    <property type="entry name" value="7,8-Dihydro-6-hydroxymethylpterin-pyrophosphokinase HPPK"/>
    <property type="match status" value="1"/>
</dbReference>
<protein>
    <recommendedName>
        <fullName evidence="4">2-amino-4-hydroxy-6-hydroxymethyldihydropteridine pyrophosphokinase</fullName>
        <ecNumber evidence="3">2.7.6.3</ecNumber>
    </recommendedName>
    <alternativeName>
        <fullName evidence="11">6-hydroxymethyl-7,8-dihydropterin pyrophosphokinase</fullName>
    </alternativeName>
    <alternativeName>
        <fullName evidence="12">7,8-dihydro-6-hydroxymethylpterin-pyrophosphokinase</fullName>
    </alternativeName>
</protein>
<dbReference type="InterPro" id="IPR000550">
    <property type="entry name" value="Hppk"/>
</dbReference>
<evidence type="ECO:0000256" key="12">
    <source>
        <dbReference type="ARBA" id="ARBA00033413"/>
    </source>
</evidence>
<dbReference type="AlphaFoldDB" id="A0A286U3I8"/>
<evidence type="ECO:0000256" key="1">
    <source>
        <dbReference type="ARBA" id="ARBA00005051"/>
    </source>
</evidence>
<keyword evidence="9" id="KW-0289">Folate biosynthesis</keyword>
<dbReference type="EMBL" id="BAOS01000038">
    <property type="protein sequence ID" value="GAX62682.1"/>
    <property type="molecule type" value="Genomic_DNA"/>
</dbReference>
<keyword evidence="15" id="KW-1185">Reference proteome</keyword>
<dbReference type="EC" id="2.7.6.3" evidence="3"/>
<evidence type="ECO:0000259" key="13">
    <source>
        <dbReference type="PROSITE" id="PS00794"/>
    </source>
</evidence>
<dbReference type="Proteomes" id="UP000218542">
    <property type="component" value="Unassembled WGS sequence"/>
</dbReference>
<evidence type="ECO:0000256" key="10">
    <source>
        <dbReference type="ARBA" id="ARBA00029409"/>
    </source>
</evidence>
<evidence type="ECO:0000256" key="6">
    <source>
        <dbReference type="ARBA" id="ARBA00022741"/>
    </source>
</evidence>
<dbReference type="GO" id="GO:0003848">
    <property type="term" value="F:2-amino-4-hydroxy-6-hydroxymethyldihydropteridine diphosphokinase activity"/>
    <property type="evidence" value="ECO:0007669"/>
    <property type="project" value="UniProtKB-EC"/>
</dbReference>
<dbReference type="PANTHER" id="PTHR43071:SF1">
    <property type="entry name" value="2-AMINO-4-HYDROXY-6-HYDROXYMETHYLDIHYDROPTERIDINE PYROPHOSPHOKINASE"/>
    <property type="match status" value="1"/>
</dbReference>
<dbReference type="NCBIfam" id="TIGR01498">
    <property type="entry name" value="folK"/>
    <property type="match status" value="1"/>
</dbReference>
<keyword evidence="5" id="KW-0808">Transferase</keyword>
<dbReference type="CDD" id="cd00483">
    <property type="entry name" value="HPPK"/>
    <property type="match status" value="1"/>
</dbReference>
<comment type="similarity">
    <text evidence="2">Belongs to the HPPK family.</text>
</comment>
<sequence length="159" mass="18129">MTKVYVGLGSNLGNRKENIIRAIDRIDTCEEFSVKERSGFYDTAPFGGPPQPDYVNCVIGLETEVGPQALLKEFKKIEVELGRKPGLRWGPRMVDLDILLYGDKIVKEHNLKIPHERMYERVFVLEPLCEISPDIKHPVSGISLSELLDKLKQEQHENL</sequence>
<dbReference type="PROSITE" id="PS00794">
    <property type="entry name" value="HPPK"/>
    <property type="match status" value="1"/>
</dbReference>
<gene>
    <name evidence="14" type="ORF">SCALIN_C38_0045</name>
</gene>
<dbReference type="GO" id="GO:0046656">
    <property type="term" value="P:folic acid biosynthetic process"/>
    <property type="evidence" value="ECO:0007669"/>
    <property type="project" value="UniProtKB-KW"/>
</dbReference>
<dbReference type="SUPFAM" id="SSF55083">
    <property type="entry name" value="6-hydroxymethyl-7,8-dihydropterin pyrophosphokinase, HPPK"/>
    <property type="match status" value="1"/>
</dbReference>
<dbReference type="UniPathway" id="UPA00077">
    <property type="reaction ID" value="UER00155"/>
</dbReference>
<reference evidence="15" key="1">
    <citation type="journal article" date="2017" name="Environ. Microbiol. Rep.">
        <title>Genetic Diversity of Marine Anaerobic Ammonium-Oxidizing Bacteria as Revealed by Genomic and Proteomic Analyses of 'Candidatus Scalindua japonica'.</title>
        <authorList>
            <person name="Oshiki M."/>
            <person name="Mizuto K."/>
            <person name="Kimura Z."/>
            <person name="Kindaichi T."/>
            <person name="Satoh H."/>
            <person name="Okabe S."/>
        </authorList>
    </citation>
    <scope>NUCLEOTIDE SEQUENCE [LARGE SCALE GENOMIC DNA]</scope>
    <source>
        <strain evidence="15">husup-a2</strain>
    </source>
</reference>
<comment type="caution">
    <text evidence="14">The sequence shown here is derived from an EMBL/GenBank/DDBJ whole genome shotgun (WGS) entry which is preliminary data.</text>
</comment>
<evidence type="ECO:0000313" key="15">
    <source>
        <dbReference type="Proteomes" id="UP000218542"/>
    </source>
</evidence>
<evidence type="ECO:0000256" key="5">
    <source>
        <dbReference type="ARBA" id="ARBA00022679"/>
    </source>
</evidence>
<dbReference type="GO" id="GO:0016301">
    <property type="term" value="F:kinase activity"/>
    <property type="evidence" value="ECO:0007669"/>
    <property type="project" value="UniProtKB-KW"/>
</dbReference>
<evidence type="ECO:0000256" key="2">
    <source>
        <dbReference type="ARBA" id="ARBA00005810"/>
    </source>
</evidence>
<accession>A0A286U3I8</accession>
<keyword evidence="8" id="KW-0067">ATP-binding</keyword>
<dbReference type="InterPro" id="IPR035907">
    <property type="entry name" value="Hppk_sf"/>
</dbReference>
<dbReference type="GO" id="GO:0005524">
    <property type="term" value="F:ATP binding"/>
    <property type="evidence" value="ECO:0007669"/>
    <property type="project" value="UniProtKB-KW"/>
</dbReference>
<evidence type="ECO:0000256" key="3">
    <source>
        <dbReference type="ARBA" id="ARBA00013253"/>
    </source>
</evidence>
<dbReference type="GO" id="GO:0046654">
    <property type="term" value="P:tetrahydrofolate biosynthetic process"/>
    <property type="evidence" value="ECO:0007669"/>
    <property type="project" value="UniProtKB-UniPathway"/>
</dbReference>
<evidence type="ECO:0000256" key="8">
    <source>
        <dbReference type="ARBA" id="ARBA00022840"/>
    </source>
</evidence>
<keyword evidence="7 14" id="KW-0418">Kinase</keyword>
<evidence type="ECO:0000256" key="4">
    <source>
        <dbReference type="ARBA" id="ARBA00016218"/>
    </source>
</evidence>
<organism evidence="14 15">
    <name type="scientific">Candidatus Scalindua japonica</name>
    <dbReference type="NCBI Taxonomy" id="1284222"/>
    <lineage>
        <taxon>Bacteria</taxon>
        <taxon>Pseudomonadati</taxon>
        <taxon>Planctomycetota</taxon>
        <taxon>Candidatus Brocadiia</taxon>
        <taxon>Candidatus Brocadiales</taxon>
        <taxon>Candidatus Scalinduaceae</taxon>
        <taxon>Candidatus Scalindua</taxon>
    </lineage>
</organism>
<evidence type="ECO:0000313" key="14">
    <source>
        <dbReference type="EMBL" id="GAX62682.1"/>
    </source>
</evidence>
<feature type="domain" description="7,8-dihydro-6-hydroxymethylpterin-pyrophosphokinase" evidence="13">
    <location>
        <begin position="88"/>
        <end position="99"/>
    </location>
</feature>
<dbReference type="Pfam" id="PF01288">
    <property type="entry name" value="HPPK"/>
    <property type="match status" value="1"/>
</dbReference>
<keyword evidence="6" id="KW-0547">Nucleotide-binding</keyword>
<name>A0A286U3I8_9BACT</name>
<dbReference type="OrthoDB" id="9808041at2"/>
<evidence type="ECO:0000256" key="9">
    <source>
        <dbReference type="ARBA" id="ARBA00022909"/>
    </source>
</evidence>